<evidence type="ECO:0000313" key="2">
    <source>
        <dbReference type="Proteomes" id="UP000430345"/>
    </source>
</evidence>
<proteinExistence type="predicted"/>
<organism evidence="1 2">
    <name type="scientific">Clostridium tarantellae</name>
    <dbReference type="NCBI Taxonomy" id="39493"/>
    <lineage>
        <taxon>Bacteria</taxon>
        <taxon>Bacillati</taxon>
        <taxon>Bacillota</taxon>
        <taxon>Clostridia</taxon>
        <taxon>Eubacteriales</taxon>
        <taxon>Clostridiaceae</taxon>
        <taxon>Clostridium</taxon>
    </lineage>
</organism>
<dbReference type="AlphaFoldDB" id="A0A6I1MJM6"/>
<keyword evidence="1" id="KW-0378">Hydrolase</keyword>
<sequence>MTKKKSIIGISGSIIVDNGGNFPGYERAYVNYDYAEAVILAGGAPFIIPVVCDEDVVRAQLQSVDALILSGGHDPNPLLYGEEPSLKHGEILPKRDTFDFLLMKVAMEMKKPILGICRGHQIVNIFNGGSLYQDISFIEEAYIKHNQQMLPSEATHTVLVEKESKLKEILGDFALVNSFHHLSIKDVAPGFKISAISKDGVIEAIEKEGDHFVMGVQWHPEMMAKNHENMLKIFKRLVEESENNKNN</sequence>
<dbReference type="SUPFAM" id="SSF52317">
    <property type="entry name" value="Class I glutamine amidotransferase-like"/>
    <property type="match status" value="1"/>
</dbReference>
<dbReference type="FunFam" id="3.40.50.880:FF:000030">
    <property type="entry name" value="Gamma-glutamyl-gamma-aminobutyrate hydrolase PuuD"/>
    <property type="match status" value="1"/>
</dbReference>
<dbReference type="Proteomes" id="UP000430345">
    <property type="component" value="Unassembled WGS sequence"/>
</dbReference>
<evidence type="ECO:0000313" key="1">
    <source>
        <dbReference type="EMBL" id="MPQ43290.1"/>
    </source>
</evidence>
<dbReference type="PANTHER" id="PTHR43235">
    <property type="entry name" value="GLUTAMINE AMIDOTRANSFERASE PB2B2.05-RELATED"/>
    <property type="match status" value="1"/>
</dbReference>
<gene>
    <name evidence="1" type="ORF">GBZ86_05875</name>
</gene>
<name>A0A6I1MJM6_9CLOT</name>
<dbReference type="RefSeq" id="WP_152888682.1">
    <property type="nucleotide sequence ID" value="NZ_WHJC01000055.1"/>
</dbReference>
<dbReference type="GO" id="GO:0033969">
    <property type="term" value="F:gamma-glutamyl-gamma-aminobutyrate hydrolase activity"/>
    <property type="evidence" value="ECO:0007669"/>
    <property type="project" value="TreeGrafter"/>
</dbReference>
<dbReference type="GO" id="GO:0006598">
    <property type="term" value="P:polyamine catabolic process"/>
    <property type="evidence" value="ECO:0007669"/>
    <property type="project" value="TreeGrafter"/>
</dbReference>
<dbReference type="OrthoDB" id="9813383at2"/>
<dbReference type="Pfam" id="PF07722">
    <property type="entry name" value="Peptidase_C26"/>
    <property type="match status" value="1"/>
</dbReference>
<dbReference type="PANTHER" id="PTHR43235:SF1">
    <property type="entry name" value="GLUTAMINE AMIDOTRANSFERASE PB2B2.05-RELATED"/>
    <property type="match status" value="1"/>
</dbReference>
<keyword evidence="2" id="KW-1185">Reference proteome</keyword>
<dbReference type="Gene3D" id="3.40.50.880">
    <property type="match status" value="1"/>
</dbReference>
<dbReference type="PROSITE" id="PS51273">
    <property type="entry name" value="GATASE_TYPE_1"/>
    <property type="match status" value="1"/>
</dbReference>
<dbReference type="GO" id="GO:0005829">
    <property type="term" value="C:cytosol"/>
    <property type="evidence" value="ECO:0007669"/>
    <property type="project" value="TreeGrafter"/>
</dbReference>
<dbReference type="InterPro" id="IPR029062">
    <property type="entry name" value="Class_I_gatase-like"/>
</dbReference>
<accession>A0A6I1MJM6</accession>
<dbReference type="InterPro" id="IPR044668">
    <property type="entry name" value="PuuD-like"/>
</dbReference>
<protein>
    <submittedName>
        <fullName evidence="1">Gamma-glutamyl-gamma-aminobutyrate hydrolase family protein</fullName>
    </submittedName>
</protein>
<comment type="caution">
    <text evidence="1">The sequence shown here is derived from an EMBL/GenBank/DDBJ whole genome shotgun (WGS) entry which is preliminary data.</text>
</comment>
<dbReference type="InterPro" id="IPR011697">
    <property type="entry name" value="Peptidase_C26"/>
</dbReference>
<dbReference type="EMBL" id="WHJC01000055">
    <property type="protein sequence ID" value="MPQ43290.1"/>
    <property type="molecule type" value="Genomic_DNA"/>
</dbReference>
<dbReference type="CDD" id="cd01745">
    <property type="entry name" value="GATase1_2"/>
    <property type="match status" value="1"/>
</dbReference>
<reference evidence="1 2" key="1">
    <citation type="submission" date="2019-10" db="EMBL/GenBank/DDBJ databases">
        <title>The Genome Sequence of Clostridium tarantellae Isolated from Fish Brain.</title>
        <authorList>
            <person name="Bano L."/>
            <person name="Kiel M."/>
            <person name="Sales G."/>
            <person name="Doxey A.C."/>
            <person name="Mansfield M.J."/>
            <person name="Schiavone M."/>
            <person name="Rossetto O."/>
            <person name="Pirazzini M."/>
            <person name="Dobrindt U."/>
            <person name="Montecucco C."/>
        </authorList>
    </citation>
    <scope>NUCLEOTIDE SEQUENCE [LARGE SCALE GENOMIC DNA]</scope>
    <source>
        <strain evidence="1 2">DSM 3997</strain>
    </source>
</reference>